<evidence type="ECO:0000313" key="1">
    <source>
        <dbReference type="EMBL" id="MED6127818.1"/>
    </source>
</evidence>
<gene>
    <name evidence="1" type="ORF">PIB30_091769</name>
</gene>
<organism evidence="1 2">
    <name type="scientific">Stylosanthes scabra</name>
    <dbReference type="NCBI Taxonomy" id="79078"/>
    <lineage>
        <taxon>Eukaryota</taxon>
        <taxon>Viridiplantae</taxon>
        <taxon>Streptophyta</taxon>
        <taxon>Embryophyta</taxon>
        <taxon>Tracheophyta</taxon>
        <taxon>Spermatophyta</taxon>
        <taxon>Magnoliopsida</taxon>
        <taxon>eudicotyledons</taxon>
        <taxon>Gunneridae</taxon>
        <taxon>Pentapetalae</taxon>
        <taxon>rosids</taxon>
        <taxon>fabids</taxon>
        <taxon>Fabales</taxon>
        <taxon>Fabaceae</taxon>
        <taxon>Papilionoideae</taxon>
        <taxon>50 kb inversion clade</taxon>
        <taxon>dalbergioids sensu lato</taxon>
        <taxon>Dalbergieae</taxon>
        <taxon>Pterocarpus clade</taxon>
        <taxon>Stylosanthes</taxon>
    </lineage>
</organism>
<dbReference type="Proteomes" id="UP001341840">
    <property type="component" value="Unassembled WGS sequence"/>
</dbReference>
<sequence length="156" mass="17215">MLSVRPCWHRGEVLTVRVHHVTGTSVLGPGDSRFLKSSCSPVVASQTPTPVQSSALGPGDNRILNSSFSNYQRVGLLTPMPYLHPCEFVSNPISWDQCLTASLPRMCRERPESHTRYFGCTPVTLFKNVPTPPARDKVLSTTTTKASTPEWACQRC</sequence>
<reference evidence="1 2" key="1">
    <citation type="journal article" date="2023" name="Plants (Basel)">
        <title>Bridging the Gap: Combining Genomics and Transcriptomics Approaches to Understand Stylosanthes scabra, an Orphan Legume from the Brazilian Caatinga.</title>
        <authorList>
            <person name="Ferreira-Neto J.R.C."/>
            <person name="da Silva M.D."/>
            <person name="Binneck E."/>
            <person name="de Melo N.F."/>
            <person name="da Silva R.H."/>
            <person name="de Melo A.L.T.M."/>
            <person name="Pandolfi V."/>
            <person name="Bustamante F.O."/>
            <person name="Brasileiro-Vidal A.C."/>
            <person name="Benko-Iseppon A.M."/>
        </authorList>
    </citation>
    <scope>NUCLEOTIDE SEQUENCE [LARGE SCALE GENOMIC DNA]</scope>
    <source>
        <tissue evidence="1">Leaves</tissue>
    </source>
</reference>
<accession>A0ABU6RVL2</accession>
<proteinExistence type="predicted"/>
<protein>
    <submittedName>
        <fullName evidence="1">Uncharacterized protein</fullName>
    </submittedName>
</protein>
<keyword evidence="2" id="KW-1185">Reference proteome</keyword>
<name>A0ABU6RVL2_9FABA</name>
<comment type="caution">
    <text evidence="1">The sequence shown here is derived from an EMBL/GenBank/DDBJ whole genome shotgun (WGS) entry which is preliminary data.</text>
</comment>
<evidence type="ECO:0000313" key="2">
    <source>
        <dbReference type="Proteomes" id="UP001341840"/>
    </source>
</evidence>
<dbReference type="EMBL" id="JASCZI010032061">
    <property type="protein sequence ID" value="MED6127818.1"/>
    <property type="molecule type" value="Genomic_DNA"/>
</dbReference>